<name>A0A840Q363_9PSEU</name>
<proteinExistence type="predicted"/>
<dbReference type="EMBL" id="JACHIW010000001">
    <property type="protein sequence ID" value="MBB5154934.1"/>
    <property type="molecule type" value="Genomic_DNA"/>
</dbReference>
<protein>
    <submittedName>
        <fullName evidence="1">Uncharacterized protein</fullName>
    </submittedName>
</protein>
<accession>A0A840Q363</accession>
<comment type="caution">
    <text evidence="1">The sequence shown here is derived from an EMBL/GenBank/DDBJ whole genome shotgun (WGS) entry which is preliminary data.</text>
</comment>
<reference evidence="1 2" key="1">
    <citation type="submission" date="2020-08" db="EMBL/GenBank/DDBJ databases">
        <title>Sequencing the genomes of 1000 actinobacteria strains.</title>
        <authorList>
            <person name="Klenk H.-P."/>
        </authorList>
    </citation>
    <scope>NUCLEOTIDE SEQUENCE [LARGE SCALE GENOMIC DNA]</scope>
    <source>
        <strain evidence="1 2">DSM 45584</strain>
    </source>
</reference>
<sequence length="112" mass="11974">MIVALIALGGAALAAVSWLLVRYYVEEGKHSGAGEGALTVRHLLDQAAAESARRPRHLLREPVTLRGDLADDLAVVETRFLPLVETGLPLGEADCACHPGMLRRVLVGLERA</sequence>
<evidence type="ECO:0000313" key="1">
    <source>
        <dbReference type="EMBL" id="MBB5154934.1"/>
    </source>
</evidence>
<evidence type="ECO:0000313" key="2">
    <source>
        <dbReference type="Proteomes" id="UP000584374"/>
    </source>
</evidence>
<gene>
    <name evidence="1" type="ORF">BJ970_002468</name>
</gene>
<dbReference type="Proteomes" id="UP000584374">
    <property type="component" value="Unassembled WGS sequence"/>
</dbReference>
<dbReference type="RefSeq" id="WP_184726363.1">
    <property type="nucleotide sequence ID" value="NZ_JACHIW010000001.1"/>
</dbReference>
<organism evidence="1 2">
    <name type="scientific">Saccharopolyspora phatthalungensis</name>
    <dbReference type="NCBI Taxonomy" id="664693"/>
    <lineage>
        <taxon>Bacteria</taxon>
        <taxon>Bacillati</taxon>
        <taxon>Actinomycetota</taxon>
        <taxon>Actinomycetes</taxon>
        <taxon>Pseudonocardiales</taxon>
        <taxon>Pseudonocardiaceae</taxon>
        <taxon>Saccharopolyspora</taxon>
    </lineage>
</organism>
<dbReference type="AlphaFoldDB" id="A0A840Q363"/>
<keyword evidence="2" id="KW-1185">Reference proteome</keyword>